<gene>
    <name evidence="3" type="ORF">ABUE30_03410</name>
</gene>
<dbReference type="InterPro" id="IPR006935">
    <property type="entry name" value="Helicase/UvrB_N"/>
</dbReference>
<keyword evidence="4" id="KW-1185">Reference proteome</keyword>
<keyword evidence="3" id="KW-0378">Hydrolase</keyword>
<dbReference type="InterPro" id="IPR011332">
    <property type="entry name" value="Ribosomal_zn-bd"/>
</dbReference>
<evidence type="ECO:0000259" key="2">
    <source>
        <dbReference type="PROSITE" id="PS51194"/>
    </source>
</evidence>
<evidence type="ECO:0000313" key="3">
    <source>
        <dbReference type="EMBL" id="MFM2484120.1"/>
    </source>
</evidence>
<organism evidence="3 4">
    <name type="scientific">Celerinatantimonas yamalensis</name>
    <dbReference type="NCBI Taxonomy" id="559956"/>
    <lineage>
        <taxon>Bacteria</taxon>
        <taxon>Pseudomonadati</taxon>
        <taxon>Pseudomonadota</taxon>
        <taxon>Gammaproteobacteria</taxon>
        <taxon>Celerinatantimonadaceae</taxon>
        <taxon>Celerinatantimonas</taxon>
    </lineage>
</organism>
<dbReference type="EMBL" id="JBEQCT010000001">
    <property type="protein sequence ID" value="MFM2484120.1"/>
    <property type="molecule type" value="Genomic_DNA"/>
</dbReference>
<comment type="caution">
    <text evidence="3">The sequence shown here is derived from an EMBL/GenBank/DDBJ whole genome shotgun (WGS) entry which is preliminary data.</text>
</comment>
<dbReference type="Pfam" id="PF04851">
    <property type="entry name" value="ResIII"/>
    <property type="match status" value="1"/>
</dbReference>
<dbReference type="PROSITE" id="PS51194">
    <property type="entry name" value="HELICASE_CTER"/>
    <property type="match status" value="1"/>
</dbReference>
<name>A0ABW9G4G6_9GAMM</name>
<dbReference type="InterPro" id="IPR027417">
    <property type="entry name" value="P-loop_NTPase"/>
</dbReference>
<dbReference type="Gene3D" id="3.40.50.300">
    <property type="entry name" value="P-loop containing nucleotide triphosphate hydrolases"/>
    <property type="match status" value="2"/>
</dbReference>
<sequence length="575" mass="65650">MHQLRDYQQHAVDAVVRHFRQTDESAIIVLPTGAGKSLVIAELARLAHYPILVLAHVSELVEQNAQKYRQLGLECSIFAAGLNQKQTNKQVCFASIQSVARNLTKFERFYSLVIIDECHRVGCDPDSQYQLLLMHLHRFNPHLKVLGLTATPYRLNQGWCYQFDYRGFVRPIKEAAFKHCIYELPLAALIRRGYLTPPTLIDAPIAEYSFEACRTMNGLFDNPAINRLLVKSQRVTQSIIEQVIELSQQRQGIMIFAATVEHAQEIIGYLSGQSAAIIVATTSKGERASIIEQFKHRQIKYLVNVSVLTTGFDAPHVDMIALLRPTASVSLFQQIIGRGLRLASGKKDCLVIDYAGNGFDLYQPEIGQPKPDSTSVPVMVPCPVCDFANTFWGKVDANGALIEHYGRRCQGRIETATGPAQCDYRFRFKQCPHCMEENDIAARRCQHCGYQLIDPDDLLKRALSLKDAMVIRCCGMHFSKKKEALVIQYFDEDGAQLQEQFYLAKPASRKKFYALFLKRQWQDPIIPQSVEEAIAHQQNFRHPDFVVARKKQQYWRIQEHIFDYQGRYRLAHQLN</sequence>
<keyword evidence="3" id="KW-0067">ATP-binding</keyword>
<dbReference type="PANTHER" id="PTHR47396">
    <property type="entry name" value="TYPE I RESTRICTION ENZYME ECOKI R PROTEIN"/>
    <property type="match status" value="1"/>
</dbReference>
<evidence type="ECO:0000259" key="1">
    <source>
        <dbReference type="PROSITE" id="PS51192"/>
    </source>
</evidence>
<protein>
    <submittedName>
        <fullName evidence="3">DEAD/DEAH box helicase</fullName>
    </submittedName>
</protein>
<dbReference type="InterPro" id="IPR050742">
    <property type="entry name" value="Helicase_Restrict-Modif_Enz"/>
</dbReference>
<dbReference type="SMART" id="SM00490">
    <property type="entry name" value="HELICc"/>
    <property type="match status" value="1"/>
</dbReference>
<keyword evidence="3" id="KW-0347">Helicase</keyword>
<dbReference type="Pfam" id="PF00271">
    <property type="entry name" value="Helicase_C"/>
    <property type="match status" value="1"/>
</dbReference>
<dbReference type="PROSITE" id="PS51192">
    <property type="entry name" value="HELICASE_ATP_BIND_1"/>
    <property type="match status" value="1"/>
</dbReference>
<dbReference type="Proteomes" id="UP001629953">
    <property type="component" value="Unassembled WGS sequence"/>
</dbReference>
<dbReference type="GO" id="GO:0004386">
    <property type="term" value="F:helicase activity"/>
    <property type="evidence" value="ECO:0007669"/>
    <property type="project" value="UniProtKB-KW"/>
</dbReference>
<dbReference type="InterPro" id="IPR001650">
    <property type="entry name" value="Helicase_C-like"/>
</dbReference>
<dbReference type="SUPFAM" id="SSF52540">
    <property type="entry name" value="P-loop containing nucleoside triphosphate hydrolases"/>
    <property type="match status" value="1"/>
</dbReference>
<proteinExistence type="predicted"/>
<dbReference type="SUPFAM" id="SSF57829">
    <property type="entry name" value="Zn-binding ribosomal proteins"/>
    <property type="match status" value="1"/>
</dbReference>
<dbReference type="InterPro" id="IPR014001">
    <property type="entry name" value="Helicase_ATP-bd"/>
</dbReference>
<dbReference type="PANTHER" id="PTHR47396:SF1">
    <property type="entry name" value="ATP-DEPENDENT HELICASE IRC3-RELATED"/>
    <property type="match status" value="1"/>
</dbReference>
<feature type="domain" description="Helicase C-terminal" evidence="2">
    <location>
        <begin position="239"/>
        <end position="384"/>
    </location>
</feature>
<evidence type="ECO:0000313" key="4">
    <source>
        <dbReference type="Proteomes" id="UP001629953"/>
    </source>
</evidence>
<reference evidence="3 4" key="1">
    <citation type="journal article" date="2013" name="Int. J. Syst. Evol. Microbiol.">
        <title>Celerinatantimonas yamalensis sp. nov., a cold-adapted diazotrophic bacterium from a cold permafrost brine.</title>
        <authorList>
            <person name="Shcherbakova V."/>
            <person name="Chuvilskaya N."/>
            <person name="Rivkina E."/>
            <person name="Demidov N."/>
            <person name="Uchaeva V."/>
            <person name="Suetin S."/>
            <person name="Suzina N."/>
            <person name="Gilichinsky D."/>
        </authorList>
    </citation>
    <scope>NUCLEOTIDE SEQUENCE [LARGE SCALE GENOMIC DNA]</scope>
    <source>
        <strain evidence="3 4">C7</strain>
    </source>
</reference>
<accession>A0ABW9G4G6</accession>
<dbReference type="SMART" id="SM00487">
    <property type="entry name" value="DEXDc"/>
    <property type="match status" value="1"/>
</dbReference>
<feature type="domain" description="Helicase ATP-binding" evidence="1">
    <location>
        <begin position="17"/>
        <end position="170"/>
    </location>
</feature>
<keyword evidence="3" id="KW-0547">Nucleotide-binding</keyword>